<accession>A0A7J6Q2A9</accession>
<feature type="transmembrane region" description="Helical" evidence="2">
    <location>
        <begin position="71"/>
        <end position="91"/>
    </location>
</feature>
<name>A0A7J6Q2A9_PEROL</name>
<feature type="region of interest" description="Disordered" evidence="1">
    <location>
        <begin position="1"/>
        <end position="59"/>
    </location>
</feature>
<keyword evidence="2" id="KW-0472">Membrane</keyword>
<evidence type="ECO:0000313" key="3">
    <source>
        <dbReference type="EMBL" id="KAF4702091.1"/>
    </source>
</evidence>
<sequence length="124" mass="13155">MCSPSTTSDSRVRCSSPEITEIPVEGLGPSSPATVVEPSVQRPTEECASSTTSTSSTVDVSDTHYNHEVQVLTNALVALIAWPITFVCVFLPSPVSSVVRGSTRPLVYRTTAVARASARVFART</sequence>
<dbReference type="AlphaFoldDB" id="A0A7J6Q2A9"/>
<dbReference type="Proteomes" id="UP000553632">
    <property type="component" value="Unassembled WGS sequence"/>
</dbReference>
<evidence type="ECO:0000256" key="1">
    <source>
        <dbReference type="SAM" id="MobiDB-lite"/>
    </source>
</evidence>
<reference evidence="3 4" key="1">
    <citation type="submission" date="2020-04" db="EMBL/GenBank/DDBJ databases">
        <title>Perkinsus olseni comparative genomics.</title>
        <authorList>
            <person name="Bogema D.R."/>
        </authorList>
    </citation>
    <scope>NUCLEOTIDE SEQUENCE [LARGE SCALE GENOMIC DNA]</scope>
    <source>
        <strain evidence="3 4">ATCC PRA-207</strain>
    </source>
</reference>
<evidence type="ECO:0000256" key="2">
    <source>
        <dbReference type="SAM" id="Phobius"/>
    </source>
</evidence>
<evidence type="ECO:0000313" key="4">
    <source>
        <dbReference type="Proteomes" id="UP000553632"/>
    </source>
</evidence>
<organism evidence="3 4">
    <name type="scientific">Perkinsus olseni</name>
    <name type="common">Perkinsus atlanticus</name>
    <dbReference type="NCBI Taxonomy" id="32597"/>
    <lineage>
        <taxon>Eukaryota</taxon>
        <taxon>Sar</taxon>
        <taxon>Alveolata</taxon>
        <taxon>Perkinsozoa</taxon>
        <taxon>Perkinsea</taxon>
        <taxon>Perkinsida</taxon>
        <taxon>Perkinsidae</taxon>
        <taxon>Perkinsus</taxon>
    </lineage>
</organism>
<keyword evidence="4" id="KW-1185">Reference proteome</keyword>
<proteinExistence type="predicted"/>
<comment type="caution">
    <text evidence="3">The sequence shown here is derived from an EMBL/GenBank/DDBJ whole genome shotgun (WGS) entry which is preliminary data.</text>
</comment>
<gene>
    <name evidence="3" type="ORF">FOZ63_012561</name>
</gene>
<keyword evidence="2" id="KW-1133">Transmembrane helix</keyword>
<keyword evidence="2" id="KW-0812">Transmembrane</keyword>
<feature type="compositionally biased region" description="Low complexity" evidence="1">
    <location>
        <begin position="49"/>
        <end position="59"/>
    </location>
</feature>
<protein>
    <submittedName>
        <fullName evidence="3">Uncharacterized protein</fullName>
    </submittedName>
</protein>
<dbReference type="EMBL" id="JABANO010036287">
    <property type="protein sequence ID" value="KAF4702091.1"/>
    <property type="molecule type" value="Genomic_DNA"/>
</dbReference>
<feature type="non-terminal residue" evidence="3">
    <location>
        <position position="124"/>
    </location>
</feature>